<evidence type="ECO:0000313" key="2">
    <source>
        <dbReference type="Proteomes" id="UP000242188"/>
    </source>
</evidence>
<dbReference type="EMBL" id="NEDP02001374">
    <property type="protein sequence ID" value="OWF53347.1"/>
    <property type="molecule type" value="Genomic_DNA"/>
</dbReference>
<dbReference type="Proteomes" id="UP000242188">
    <property type="component" value="Unassembled WGS sequence"/>
</dbReference>
<reference evidence="1 2" key="1">
    <citation type="journal article" date="2017" name="Nat. Ecol. Evol.">
        <title>Scallop genome provides insights into evolution of bilaterian karyotype and development.</title>
        <authorList>
            <person name="Wang S."/>
            <person name="Zhang J."/>
            <person name="Jiao W."/>
            <person name="Li J."/>
            <person name="Xun X."/>
            <person name="Sun Y."/>
            <person name="Guo X."/>
            <person name="Huan P."/>
            <person name="Dong B."/>
            <person name="Zhang L."/>
            <person name="Hu X."/>
            <person name="Sun X."/>
            <person name="Wang J."/>
            <person name="Zhao C."/>
            <person name="Wang Y."/>
            <person name="Wang D."/>
            <person name="Huang X."/>
            <person name="Wang R."/>
            <person name="Lv J."/>
            <person name="Li Y."/>
            <person name="Zhang Z."/>
            <person name="Liu B."/>
            <person name="Lu W."/>
            <person name="Hui Y."/>
            <person name="Liang J."/>
            <person name="Zhou Z."/>
            <person name="Hou R."/>
            <person name="Li X."/>
            <person name="Liu Y."/>
            <person name="Li H."/>
            <person name="Ning X."/>
            <person name="Lin Y."/>
            <person name="Zhao L."/>
            <person name="Xing Q."/>
            <person name="Dou J."/>
            <person name="Li Y."/>
            <person name="Mao J."/>
            <person name="Guo H."/>
            <person name="Dou H."/>
            <person name="Li T."/>
            <person name="Mu C."/>
            <person name="Jiang W."/>
            <person name="Fu Q."/>
            <person name="Fu X."/>
            <person name="Miao Y."/>
            <person name="Liu J."/>
            <person name="Yu Q."/>
            <person name="Li R."/>
            <person name="Liao H."/>
            <person name="Li X."/>
            <person name="Kong Y."/>
            <person name="Jiang Z."/>
            <person name="Chourrout D."/>
            <person name="Li R."/>
            <person name="Bao Z."/>
        </authorList>
    </citation>
    <scope>NUCLEOTIDE SEQUENCE [LARGE SCALE GENOMIC DNA]</scope>
    <source>
        <strain evidence="1 2">PY_sf001</strain>
    </source>
</reference>
<organism evidence="1 2">
    <name type="scientific">Mizuhopecten yessoensis</name>
    <name type="common">Japanese scallop</name>
    <name type="synonym">Patinopecten yessoensis</name>
    <dbReference type="NCBI Taxonomy" id="6573"/>
    <lineage>
        <taxon>Eukaryota</taxon>
        <taxon>Metazoa</taxon>
        <taxon>Spiralia</taxon>
        <taxon>Lophotrochozoa</taxon>
        <taxon>Mollusca</taxon>
        <taxon>Bivalvia</taxon>
        <taxon>Autobranchia</taxon>
        <taxon>Pteriomorphia</taxon>
        <taxon>Pectinida</taxon>
        <taxon>Pectinoidea</taxon>
        <taxon>Pectinidae</taxon>
        <taxon>Mizuhopecten</taxon>
    </lineage>
</organism>
<name>A0A210QX79_MIZYE</name>
<accession>A0A210QX79</accession>
<sequence>MCPDHCSKFCDDGLPIAMKWSYPGRRMVVTAGNLLCGQDGQFDPEFGEMNLLVQDFAEALVKFVLPLDVVNNIIAAYNSSRTTWDLHPSNYITYFRQGTATWFAATSKSAYETGGMNICSNARPCITEIDLRRNIKTRDVPLFDILNTVYNFERWNMTGNISICAW</sequence>
<proteinExistence type="predicted"/>
<gene>
    <name evidence="1" type="ORF">KP79_PYT20764</name>
</gene>
<comment type="caution">
    <text evidence="1">The sequence shown here is derived from an EMBL/GenBank/DDBJ whole genome shotgun (WGS) entry which is preliminary data.</text>
</comment>
<dbReference type="AlphaFoldDB" id="A0A210QX79"/>
<keyword evidence="2" id="KW-1185">Reference proteome</keyword>
<protein>
    <submittedName>
        <fullName evidence="1">Uncharacterized protein</fullName>
    </submittedName>
</protein>
<dbReference type="OrthoDB" id="6105501at2759"/>
<evidence type="ECO:0000313" key="1">
    <source>
        <dbReference type="EMBL" id="OWF53347.1"/>
    </source>
</evidence>